<evidence type="ECO:0000313" key="1">
    <source>
        <dbReference type="EMBL" id="KAK2723198.1"/>
    </source>
</evidence>
<dbReference type="Proteomes" id="UP001187531">
    <property type="component" value="Unassembled WGS sequence"/>
</dbReference>
<comment type="caution">
    <text evidence="1">The sequence shown here is derived from an EMBL/GenBank/DDBJ whole genome shotgun (WGS) entry which is preliminary data.</text>
</comment>
<evidence type="ECO:0000313" key="2">
    <source>
        <dbReference type="Proteomes" id="UP001187531"/>
    </source>
</evidence>
<gene>
    <name evidence="1" type="ORF">QYM36_001764</name>
</gene>
<protein>
    <submittedName>
        <fullName evidence="1">Uncharacterized protein</fullName>
    </submittedName>
</protein>
<organism evidence="1 2">
    <name type="scientific">Artemia franciscana</name>
    <name type="common">Brine shrimp</name>
    <name type="synonym">Artemia sanfranciscana</name>
    <dbReference type="NCBI Taxonomy" id="6661"/>
    <lineage>
        <taxon>Eukaryota</taxon>
        <taxon>Metazoa</taxon>
        <taxon>Ecdysozoa</taxon>
        <taxon>Arthropoda</taxon>
        <taxon>Crustacea</taxon>
        <taxon>Branchiopoda</taxon>
        <taxon>Anostraca</taxon>
        <taxon>Artemiidae</taxon>
        <taxon>Artemia</taxon>
    </lineage>
</organism>
<name>A0AA88I8D4_ARTSF</name>
<accession>A0AA88I8D4</accession>
<sequence length="151" mass="17098">MTEKVGCEWQCILCEVPEISNLVKEIQSQLSSKCSTQDACNIVHETISSTNPNFAAEVRKVIRSEQDREKRRLNIIEYGIVSSDDETGAITHIIRSSYDFDPGPITNVRRLNTSTIRPSTTSRPATLIFSVSSWNIKKKILQISRQRKESV</sequence>
<dbReference type="AlphaFoldDB" id="A0AA88I8D4"/>
<keyword evidence="2" id="KW-1185">Reference proteome</keyword>
<proteinExistence type="predicted"/>
<reference evidence="1" key="1">
    <citation type="submission" date="2023-07" db="EMBL/GenBank/DDBJ databases">
        <title>Chromosome-level genome assembly of Artemia franciscana.</title>
        <authorList>
            <person name="Jo E."/>
        </authorList>
    </citation>
    <scope>NUCLEOTIDE SEQUENCE</scope>
    <source>
        <tissue evidence="1">Whole body</tissue>
    </source>
</reference>
<dbReference type="EMBL" id="JAVRJZ010000004">
    <property type="protein sequence ID" value="KAK2723198.1"/>
    <property type="molecule type" value="Genomic_DNA"/>
</dbReference>